<keyword evidence="6" id="KW-1185">Reference proteome</keyword>
<evidence type="ECO:0000256" key="2">
    <source>
        <dbReference type="ARBA" id="ARBA00023004"/>
    </source>
</evidence>
<sequence>MASPYAIRKLINKIYATRFFWSGLTRYRVIGWLIERIFFKNDDVVFLPKDSVFAINETIAPPESLAVPSGVVEHFIRAAGVIWIMDFCICRDSEGCKDYPVEYGCIFLGAAAGGINPAFGRRATAEEAIAHARKCREAGLVQMIGRNRIDTLWLNIGPPGKLMTICNCCPCCCLWQTLPYMHPDISRKISRMPGIQMEVNDNCTGCGICTNGTCFVKAIHMENGCAVIDQSQCRGCGRCASVCPRHAVSMVVKNPAFIQNAIRQISRSVDVS</sequence>
<proteinExistence type="predicted"/>
<evidence type="ECO:0000313" key="5">
    <source>
        <dbReference type="EMBL" id="MBA2880237.1"/>
    </source>
</evidence>
<keyword evidence="3" id="KW-0411">Iron-sulfur</keyword>
<comment type="caution">
    <text evidence="5">The sequence shown here is derived from an EMBL/GenBank/DDBJ whole genome shotgun (WGS) entry which is preliminary data.</text>
</comment>
<protein>
    <submittedName>
        <fullName evidence="5">Ferredoxin</fullName>
    </submittedName>
</protein>
<dbReference type="GO" id="GO:0046872">
    <property type="term" value="F:metal ion binding"/>
    <property type="evidence" value="ECO:0007669"/>
    <property type="project" value="UniProtKB-KW"/>
</dbReference>
<evidence type="ECO:0000256" key="3">
    <source>
        <dbReference type="ARBA" id="ARBA00023014"/>
    </source>
</evidence>
<dbReference type="AlphaFoldDB" id="A0A7W0C6Y2"/>
<dbReference type="InterPro" id="IPR017900">
    <property type="entry name" value="4Fe4S_Fe_S_CS"/>
</dbReference>
<evidence type="ECO:0000256" key="1">
    <source>
        <dbReference type="ARBA" id="ARBA00022723"/>
    </source>
</evidence>
<dbReference type="Gene3D" id="3.30.70.20">
    <property type="match status" value="1"/>
</dbReference>
<evidence type="ECO:0000313" key="6">
    <source>
        <dbReference type="Proteomes" id="UP000525298"/>
    </source>
</evidence>
<reference evidence="5 6" key="1">
    <citation type="submission" date="2020-07" db="EMBL/GenBank/DDBJ databases">
        <title>Genomic Encyclopedia of Type Strains, Phase IV (KMG-IV): sequencing the most valuable type-strain genomes for metagenomic binning, comparative biology and taxonomic classification.</title>
        <authorList>
            <person name="Goeker M."/>
        </authorList>
    </citation>
    <scope>NUCLEOTIDE SEQUENCE [LARGE SCALE GENOMIC DNA]</scope>
    <source>
        <strain evidence="5 6">DSM 17721</strain>
    </source>
</reference>
<feature type="domain" description="4Fe-4S ferredoxin-type" evidence="4">
    <location>
        <begin position="224"/>
        <end position="253"/>
    </location>
</feature>
<dbReference type="SUPFAM" id="SSF54862">
    <property type="entry name" value="4Fe-4S ferredoxins"/>
    <property type="match status" value="1"/>
</dbReference>
<keyword evidence="2" id="KW-0408">Iron</keyword>
<dbReference type="GO" id="GO:0051536">
    <property type="term" value="F:iron-sulfur cluster binding"/>
    <property type="evidence" value="ECO:0007669"/>
    <property type="project" value="UniProtKB-KW"/>
</dbReference>
<name>A0A7W0C6Y2_9BACT</name>
<dbReference type="InterPro" id="IPR017896">
    <property type="entry name" value="4Fe4S_Fe-S-bd"/>
</dbReference>
<dbReference type="EMBL" id="JACDUS010000001">
    <property type="protein sequence ID" value="MBA2880237.1"/>
    <property type="molecule type" value="Genomic_DNA"/>
</dbReference>
<dbReference type="Proteomes" id="UP000525298">
    <property type="component" value="Unassembled WGS sequence"/>
</dbReference>
<evidence type="ECO:0000259" key="4">
    <source>
        <dbReference type="PROSITE" id="PS51379"/>
    </source>
</evidence>
<gene>
    <name evidence="5" type="ORF">HNR65_000544</name>
</gene>
<dbReference type="PROSITE" id="PS00198">
    <property type="entry name" value="4FE4S_FER_1"/>
    <property type="match status" value="1"/>
</dbReference>
<dbReference type="PROSITE" id="PS51379">
    <property type="entry name" value="4FE4S_FER_2"/>
    <property type="match status" value="2"/>
</dbReference>
<keyword evidence="1" id="KW-0479">Metal-binding</keyword>
<organism evidence="5 6">
    <name type="scientific">Desulfosalsimonas propionicica</name>
    <dbReference type="NCBI Taxonomy" id="332175"/>
    <lineage>
        <taxon>Bacteria</taxon>
        <taxon>Pseudomonadati</taxon>
        <taxon>Thermodesulfobacteriota</taxon>
        <taxon>Desulfobacteria</taxon>
        <taxon>Desulfobacterales</taxon>
        <taxon>Desulfosalsimonadaceae</taxon>
        <taxon>Desulfosalsimonas</taxon>
    </lineage>
</organism>
<dbReference type="Pfam" id="PF00037">
    <property type="entry name" value="Fer4"/>
    <property type="match status" value="1"/>
</dbReference>
<dbReference type="RefSeq" id="WP_181549890.1">
    <property type="nucleotide sequence ID" value="NZ_JACDUS010000001.1"/>
</dbReference>
<accession>A0A7W0C6Y2</accession>
<feature type="domain" description="4Fe-4S ferredoxin-type" evidence="4">
    <location>
        <begin position="195"/>
        <end position="223"/>
    </location>
</feature>